<feature type="signal peptide" evidence="3">
    <location>
        <begin position="1"/>
        <end position="16"/>
    </location>
</feature>
<proteinExistence type="inferred from homology"/>
<dbReference type="InterPro" id="IPR029000">
    <property type="entry name" value="Cyclophilin-like_dom_sf"/>
</dbReference>
<keyword evidence="1 3" id="KW-0697">Rotamase</keyword>
<evidence type="ECO:0000256" key="3">
    <source>
        <dbReference type="RuleBase" id="RU363019"/>
    </source>
</evidence>
<dbReference type="InterPro" id="IPR002130">
    <property type="entry name" value="Cyclophilin-type_PPIase_dom"/>
</dbReference>
<keyword evidence="3" id="KW-0732">Signal</keyword>
<reference evidence="5" key="1">
    <citation type="submission" date="2021-01" db="EMBL/GenBank/DDBJ databases">
        <authorList>
            <person name="Corre E."/>
            <person name="Pelletier E."/>
            <person name="Niang G."/>
            <person name="Scheremetjew M."/>
            <person name="Finn R."/>
            <person name="Kale V."/>
            <person name="Holt S."/>
            <person name="Cochrane G."/>
            <person name="Meng A."/>
            <person name="Brown T."/>
            <person name="Cohen L."/>
        </authorList>
    </citation>
    <scope>NUCLEOTIDE SEQUENCE</scope>
    <source>
        <strain evidence="5">CCMP1374</strain>
    </source>
</reference>
<dbReference type="PIRSF" id="PIRSF001467">
    <property type="entry name" value="Peptidylpro_ismrse"/>
    <property type="match status" value="1"/>
</dbReference>
<keyword evidence="2 3" id="KW-0413">Isomerase</keyword>
<dbReference type="Gene3D" id="2.40.100.10">
    <property type="entry name" value="Cyclophilin-like"/>
    <property type="match status" value="1"/>
</dbReference>
<dbReference type="GO" id="GO:0016018">
    <property type="term" value="F:cyclosporin A binding"/>
    <property type="evidence" value="ECO:0007669"/>
    <property type="project" value="TreeGrafter"/>
</dbReference>
<comment type="similarity">
    <text evidence="3">Belongs to the cyclophilin-type PPIase family.</text>
</comment>
<feature type="domain" description="PPIase cyclophilin-type" evidence="4">
    <location>
        <begin position="29"/>
        <end position="201"/>
    </location>
</feature>
<dbReference type="Pfam" id="PF00160">
    <property type="entry name" value="Pro_isomerase"/>
    <property type="match status" value="1"/>
</dbReference>
<evidence type="ECO:0000256" key="1">
    <source>
        <dbReference type="ARBA" id="ARBA00023110"/>
    </source>
</evidence>
<dbReference type="InterPro" id="IPR020892">
    <property type="entry name" value="Cyclophilin-type_PPIase_CS"/>
</dbReference>
<dbReference type="GO" id="GO:0003755">
    <property type="term" value="F:peptidyl-prolyl cis-trans isomerase activity"/>
    <property type="evidence" value="ECO:0007669"/>
    <property type="project" value="UniProtKB-UniRule"/>
</dbReference>
<dbReference type="SUPFAM" id="SSF50891">
    <property type="entry name" value="Cyclophilin-like"/>
    <property type="match status" value="1"/>
</dbReference>
<feature type="chain" id="PRO_5031592179" description="Peptidyl-prolyl cis-trans isomerase" evidence="3">
    <location>
        <begin position="17"/>
        <end position="208"/>
    </location>
</feature>
<evidence type="ECO:0000259" key="4">
    <source>
        <dbReference type="PROSITE" id="PS50072"/>
    </source>
</evidence>
<dbReference type="EMBL" id="HBEP01021921">
    <property type="protein sequence ID" value="CAD8493034.1"/>
    <property type="molecule type" value="Transcribed_RNA"/>
</dbReference>
<dbReference type="PROSITE" id="PS00170">
    <property type="entry name" value="CSA_PPIASE_1"/>
    <property type="match status" value="1"/>
</dbReference>
<dbReference type="PANTHER" id="PTHR11071">
    <property type="entry name" value="PEPTIDYL-PROLYL CIS-TRANS ISOMERASE"/>
    <property type="match status" value="1"/>
</dbReference>
<dbReference type="EC" id="5.2.1.8" evidence="3"/>
<comment type="catalytic activity">
    <reaction evidence="3">
        <text>[protein]-peptidylproline (omega=180) = [protein]-peptidylproline (omega=0)</text>
        <dbReference type="Rhea" id="RHEA:16237"/>
        <dbReference type="Rhea" id="RHEA-COMP:10747"/>
        <dbReference type="Rhea" id="RHEA-COMP:10748"/>
        <dbReference type="ChEBI" id="CHEBI:83833"/>
        <dbReference type="ChEBI" id="CHEBI:83834"/>
        <dbReference type="EC" id="5.2.1.8"/>
    </reaction>
</comment>
<dbReference type="PANTHER" id="PTHR11071:SF449">
    <property type="entry name" value="PEPTIDYL-PROLYL CIS-TRANS ISOMERASE CYP21-1"/>
    <property type="match status" value="1"/>
</dbReference>
<comment type="function">
    <text evidence="3">PPIases accelerate the folding of proteins. It catalyzes the cis-trans isomerization of proline imidic peptide bonds in oligopeptides.</text>
</comment>
<gene>
    <name evidence="5" type="ORF">PANT1444_LOCUS12320</name>
</gene>
<dbReference type="PRINTS" id="PR00153">
    <property type="entry name" value="CSAPPISMRASE"/>
</dbReference>
<dbReference type="AlphaFoldDB" id="A0A7S0ETI5"/>
<name>A0A7S0ETI5_9EUKA</name>
<accession>A0A7S0ETI5</accession>
<dbReference type="FunFam" id="2.40.100.10:FF:000023">
    <property type="entry name" value="Peptidyl-prolyl cis-trans isomerase"/>
    <property type="match status" value="1"/>
</dbReference>
<dbReference type="PROSITE" id="PS50072">
    <property type="entry name" value="CSA_PPIASE_2"/>
    <property type="match status" value="1"/>
</dbReference>
<protein>
    <recommendedName>
        <fullName evidence="3">Peptidyl-prolyl cis-trans isomerase</fullName>
        <shortName evidence="3">PPIase</shortName>
        <ecNumber evidence="3">5.2.1.8</ecNumber>
    </recommendedName>
</protein>
<organism evidence="5">
    <name type="scientific">Phaeocystis antarctica</name>
    <dbReference type="NCBI Taxonomy" id="33657"/>
    <lineage>
        <taxon>Eukaryota</taxon>
        <taxon>Haptista</taxon>
        <taxon>Haptophyta</taxon>
        <taxon>Prymnesiophyceae</taxon>
        <taxon>Phaeocystales</taxon>
        <taxon>Phaeocystaceae</taxon>
        <taxon>Phaeocystis</taxon>
    </lineage>
</organism>
<dbReference type="InterPro" id="IPR024936">
    <property type="entry name" value="Cyclophilin-type_PPIase"/>
</dbReference>
<sequence>MVRSTLLAALLALARAPDAPDMTITHRVFFDVAIDGKPVGQVEIGLYGKTVPKTVENFRALCTGEKGMGQSGHKLSYSGSAFHRVIPGFMIQGGDFTSGDGRGGESIYPALPGRKSSDTRFADENFAIKHGGAGTLSMANAGPDTNGSQFFITTKEVPWLNGKHVVFGRVLGGMDVVWQIEATGTAGGHPTKRSVITLAGELVEGQGK</sequence>
<dbReference type="GO" id="GO:0005737">
    <property type="term" value="C:cytoplasm"/>
    <property type="evidence" value="ECO:0007669"/>
    <property type="project" value="TreeGrafter"/>
</dbReference>
<dbReference type="GO" id="GO:0006457">
    <property type="term" value="P:protein folding"/>
    <property type="evidence" value="ECO:0007669"/>
    <property type="project" value="InterPro"/>
</dbReference>
<evidence type="ECO:0000313" key="5">
    <source>
        <dbReference type="EMBL" id="CAD8493034.1"/>
    </source>
</evidence>
<evidence type="ECO:0000256" key="2">
    <source>
        <dbReference type="ARBA" id="ARBA00023235"/>
    </source>
</evidence>